<reference evidence="2 3" key="1">
    <citation type="submission" date="2020-02" db="EMBL/GenBank/DDBJ databases">
        <title>Complete Genome Sequence of Lactobacillus sp. NFFJ11 Isolated from animal feed.</title>
        <authorList>
            <person name="Jung J.Y."/>
        </authorList>
    </citation>
    <scope>NUCLEOTIDE SEQUENCE [LARGE SCALE GENOMIC DNA]</scope>
    <source>
        <strain evidence="2 3">NFFJ11</strain>
    </source>
</reference>
<feature type="transmembrane region" description="Helical" evidence="1">
    <location>
        <begin position="240"/>
        <end position="258"/>
    </location>
</feature>
<name>A0A7L7KX83_9LACO</name>
<dbReference type="EMBL" id="CP049366">
    <property type="protein sequence ID" value="QMT84400.1"/>
    <property type="molecule type" value="Genomic_DNA"/>
</dbReference>
<keyword evidence="1" id="KW-0812">Transmembrane</keyword>
<proteinExistence type="predicted"/>
<keyword evidence="1" id="KW-1133">Transmembrane helix</keyword>
<dbReference type="AlphaFoldDB" id="A0A7L7KX83"/>
<feature type="transmembrane region" description="Helical" evidence="1">
    <location>
        <begin position="57"/>
        <end position="75"/>
    </location>
</feature>
<feature type="transmembrane region" description="Helical" evidence="1">
    <location>
        <begin position="270"/>
        <end position="290"/>
    </location>
</feature>
<gene>
    <name evidence="2" type="ORF">G6534_07050</name>
</gene>
<keyword evidence="3" id="KW-1185">Reference proteome</keyword>
<organism evidence="2 3">
    <name type="scientific">Companilactobacillus pabuli</name>
    <dbReference type="NCBI Taxonomy" id="2714036"/>
    <lineage>
        <taxon>Bacteria</taxon>
        <taxon>Bacillati</taxon>
        <taxon>Bacillota</taxon>
        <taxon>Bacilli</taxon>
        <taxon>Lactobacillales</taxon>
        <taxon>Lactobacillaceae</taxon>
        <taxon>Companilactobacillus</taxon>
    </lineage>
</organism>
<dbReference type="KEGG" id="cpab:G6534_07050"/>
<evidence type="ECO:0000313" key="3">
    <source>
        <dbReference type="Proteomes" id="UP000514410"/>
    </source>
</evidence>
<sequence length="396" mass="43368">MTYLLSFTIIMIFLLIGEWVSAATKAFVPSIFITAVLFTIGYWTILPKNVVPQASYTTQFVGVAMSLLLVQMGTLMNLKELFKQWKAVCIALLGVVGTLILTLSIGSLLFNWKTVIAAVPPLTGGIVAALLMTNGLKAAGITTLVALPVSMFIMHSMIGYPLTSVLLRKEGLRLTKIYRKQKDDPNSEAVKIVQQHQTSEKRQKLLINLPTRYQSPIFIIARVALIALLANWVGILTHNVINANVICLVFGVIAHQVGFLETDALNKAKVFNWLMYGLLAYIFSQLSLTTPQIIGKIILQIVVLILLGILGMFIASFILAKPFGMSREMAFACSLTALFGFPADFILTTEVCHTIAQNPDEEAYLTEKILPKMLVGGFATVSVASVIIASVFLKLL</sequence>
<feature type="transmembrane region" description="Helical" evidence="1">
    <location>
        <begin position="6"/>
        <end position="22"/>
    </location>
</feature>
<keyword evidence="1" id="KW-0472">Membrane</keyword>
<evidence type="ECO:0000313" key="2">
    <source>
        <dbReference type="EMBL" id="QMT84400.1"/>
    </source>
</evidence>
<feature type="transmembrane region" description="Helical" evidence="1">
    <location>
        <begin position="213"/>
        <end position="233"/>
    </location>
</feature>
<dbReference type="Proteomes" id="UP000514410">
    <property type="component" value="Chromosome"/>
</dbReference>
<protein>
    <recommendedName>
        <fullName evidence="4">Sodium:glutamate symporter</fullName>
    </recommendedName>
</protein>
<evidence type="ECO:0000256" key="1">
    <source>
        <dbReference type="SAM" id="Phobius"/>
    </source>
</evidence>
<feature type="transmembrane region" description="Helical" evidence="1">
    <location>
        <begin position="27"/>
        <end position="45"/>
    </location>
</feature>
<feature type="transmembrane region" description="Helical" evidence="1">
    <location>
        <begin position="87"/>
        <end position="109"/>
    </location>
</feature>
<accession>A0A7L7KX83</accession>
<dbReference type="CDD" id="cd21416">
    <property type="entry name" value="HDC_protein"/>
    <property type="match status" value="1"/>
</dbReference>
<feature type="transmembrane region" description="Helical" evidence="1">
    <location>
        <begin position="297"/>
        <end position="319"/>
    </location>
</feature>
<dbReference type="InterPro" id="IPR049576">
    <property type="entry name" value="HDC-like"/>
</dbReference>
<evidence type="ECO:0008006" key="4">
    <source>
        <dbReference type="Google" id="ProtNLM"/>
    </source>
</evidence>
<dbReference type="RefSeq" id="WP_059073531.1">
    <property type="nucleotide sequence ID" value="NZ_CP049366.1"/>
</dbReference>
<feature type="transmembrane region" description="Helical" evidence="1">
    <location>
        <begin position="373"/>
        <end position="393"/>
    </location>
</feature>